<gene>
    <name evidence="7" type="ORF">DCAR_0521995</name>
</gene>
<dbReference type="GO" id="GO:0008270">
    <property type="term" value="F:zinc ion binding"/>
    <property type="evidence" value="ECO:0007669"/>
    <property type="project" value="UniProtKB-KW"/>
</dbReference>
<evidence type="ECO:0000256" key="1">
    <source>
        <dbReference type="ARBA" id="ARBA00004123"/>
    </source>
</evidence>
<keyword evidence="5" id="KW-0539">Nucleus</keyword>
<keyword evidence="8" id="KW-1185">Reference proteome</keyword>
<evidence type="ECO:0000313" key="8">
    <source>
        <dbReference type="Proteomes" id="UP000077755"/>
    </source>
</evidence>
<dbReference type="GO" id="GO:0005634">
    <property type="term" value="C:nucleus"/>
    <property type="evidence" value="ECO:0007669"/>
    <property type="project" value="UniProtKB-SubCell"/>
</dbReference>
<dbReference type="Proteomes" id="UP000077755">
    <property type="component" value="Chromosome 5"/>
</dbReference>
<dbReference type="Gramene" id="KZM95973">
    <property type="protein sequence ID" value="KZM95973"/>
    <property type="gene ID" value="DCAR_019215"/>
</dbReference>
<keyword evidence="2" id="KW-0479">Metal-binding</keyword>
<evidence type="ECO:0000256" key="3">
    <source>
        <dbReference type="ARBA" id="ARBA00022771"/>
    </source>
</evidence>
<reference evidence="7" key="2">
    <citation type="submission" date="2022-03" db="EMBL/GenBank/DDBJ databases">
        <title>Draft title - Genomic analysis of global carrot germplasm unveils the trajectory of domestication and the origin of high carotenoid orange carrot.</title>
        <authorList>
            <person name="Iorizzo M."/>
            <person name="Ellison S."/>
            <person name="Senalik D."/>
            <person name="Macko-Podgorni A."/>
            <person name="Grzebelus D."/>
            <person name="Bostan H."/>
            <person name="Rolling W."/>
            <person name="Curaba J."/>
            <person name="Simon P."/>
        </authorList>
    </citation>
    <scope>NUCLEOTIDE SEQUENCE</scope>
    <source>
        <tissue evidence="7">Leaf</tissue>
    </source>
</reference>
<comment type="subcellular location">
    <subcellularLocation>
        <location evidence="1">Nucleus</location>
    </subcellularLocation>
</comment>
<evidence type="ECO:0000256" key="2">
    <source>
        <dbReference type="ARBA" id="ARBA00022723"/>
    </source>
</evidence>
<feature type="region of interest" description="Disordered" evidence="6">
    <location>
        <begin position="1"/>
        <end position="26"/>
    </location>
</feature>
<keyword evidence="4" id="KW-0862">Zinc</keyword>
<feature type="compositionally biased region" description="Polar residues" evidence="6">
    <location>
        <begin position="1"/>
        <end position="14"/>
    </location>
</feature>
<dbReference type="InterPro" id="IPR044246">
    <property type="entry name" value="ZFP3-like"/>
</dbReference>
<evidence type="ECO:0000313" key="7">
    <source>
        <dbReference type="EMBL" id="WOH02606.1"/>
    </source>
</evidence>
<keyword evidence="3" id="KW-0863">Zinc-finger</keyword>
<dbReference type="PROSITE" id="PS00028">
    <property type="entry name" value="ZINC_FINGER_C2H2_1"/>
    <property type="match status" value="1"/>
</dbReference>
<reference evidence="7" key="1">
    <citation type="journal article" date="2016" name="Nat. Genet.">
        <title>A high-quality carrot genome assembly provides new insights into carotenoid accumulation and asterid genome evolution.</title>
        <authorList>
            <person name="Iorizzo M."/>
            <person name="Ellison S."/>
            <person name="Senalik D."/>
            <person name="Zeng P."/>
            <person name="Satapoomin P."/>
            <person name="Huang J."/>
            <person name="Bowman M."/>
            <person name="Iovene M."/>
            <person name="Sanseverino W."/>
            <person name="Cavagnaro P."/>
            <person name="Yildiz M."/>
            <person name="Macko-Podgorni A."/>
            <person name="Moranska E."/>
            <person name="Grzebelus E."/>
            <person name="Grzebelus D."/>
            <person name="Ashrafi H."/>
            <person name="Zheng Z."/>
            <person name="Cheng S."/>
            <person name="Spooner D."/>
            <person name="Van Deynze A."/>
            <person name="Simon P."/>
        </authorList>
    </citation>
    <scope>NUCLEOTIDE SEQUENCE</scope>
    <source>
        <tissue evidence="7">Leaf</tissue>
    </source>
</reference>
<feature type="compositionally biased region" description="Acidic residues" evidence="6">
    <location>
        <begin position="132"/>
        <end position="148"/>
    </location>
</feature>
<organism evidence="7 8">
    <name type="scientific">Daucus carota subsp. sativus</name>
    <name type="common">Carrot</name>
    <dbReference type="NCBI Taxonomy" id="79200"/>
    <lineage>
        <taxon>Eukaryota</taxon>
        <taxon>Viridiplantae</taxon>
        <taxon>Streptophyta</taxon>
        <taxon>Embryophyta</taxon>
        <taxon>Tracheophyta</taxon>
        <taxon>Spermatophyta</taxon>
        <taxon>Magnoliopsida</taxon>
        <taxon>eudicotyledons</taxon>
        <taxon>Gunneridae</taxon>
        <taxon>Pentapetalae</taxon>
        <taxon>asterids</taxon>
        <taxon>campanulids</taxon>
        <taxon>Apiales</taxon>
        <taxon>Apiaceae</taxon>
        <taxon>Apioideae</taxon>
        <taxon>Scandiceae</taxon>
        <taxon>Daucinae</taxon>
        <taxon>Daucus</taxon>
        <taxon>Daucus sect. Daucus</taxon>
    </lineage>
</organism>
<dbReference type="PANTHER" id="PTHR47287:SF15">
    <property type="entry name" value="ZINC FINGER PROTEIN 3-LIKE"/>
    <property type="match status" value="1"/>
</dbReference>
<feature type="compositionally biased region" description="Basic and acidic residues" evidence="6">
    <location>
        <begin position="16"/>
        <end position="26"/>
    </location>
</feature>
<name>A0A164ZIC6_DAUCS</name>
<dbReference type="EMBL" id="CP093347">
    <property type="protein sequence ID" value="WOH02606.1"/>
    <property type="molecule type" value="Genomic_DNA"/>
</dbReference>
<feature type="compositionally biased region" description="Basic residues" evidence="6">
    <location>
        <begin position="49"/>
        <end position="58"/>
    </location>
</feature>
<feature type="region of interest" description="Disordered" evidence="6">
    <location>
        <begin position="110"/>
        <end position="148"/>
    </location>
</feature>
<protein>
    <submittedName>
        <fullName evidence="7">Uncharacterized protein</fullName>
    </submittedName>
</protein>
<feature type="region of interest" description="Disordered" evidence="6">
    <location>
        <begin position="44"/>
        <end position="70"/>
    </location>
</feature>
<evidence type="ECO:0000256" key="5">
    <source>
        <dbReference type="ARBA" id="ARBA00023242"/>
    </source>
</evidence>
<sequence length="148" mass="16358">MEAKNLKNSSSSRSPARKETRADQGPKRYACRYCPLTFSTAMALGGHQNGHKSVRASTKKPETPVPPPQPCGFCDQWRNLALDQMTNNFRPREPHQLAVPSPPMRLRNFLGGSSAEETTPDASAGRVNVINVEDDEDDVPELDLDLKL</sequence>
<evidence type="ECO:0000256" key="4">
    <source>
        <dbReference type="ARBA" id="ARBA00022833"/>
    </source>
</evidence>
<dbReference type="GO" id="GO:0009788">
    <property type="term" value="P:negative regulation of abscisic acid-activated signaling pathway"/>
    <property type="evidence" value="ECO:0007669"/>
    <property type="project" value="InterPro"/>
</dbReference>
<dbReference type="PROSITE" id="PS50157">
    <property type="entry name" value="ZINC_FINGER_C2H2_2"/>
    <property type="match status" value="1"/>
</dbReference>
<evidence type="ECO:0000256" key="6">
    <source>
        <dbReference type="SAM" id="MobiDB-lite"/>
    </source>
</evidence>
<dbReference type="InterPro" id="IPR013087">
    <property type="entry name" value="Znf_C2H2_type"/>
</dbReference>
<dbReference type="PANTHER" id="PTHR47287">
    <property type="entry name" value="C2H2 AND C2HC ZINC FINGERS SUPERFAMILY PROTEIN"/>
    <property type="match status" value="1"/>
</dbReference>
<dbReference type="KEGG" id="dcr:108221801"/>
<accession>A0A164ZIC6</accession>
<dbReference type="AlphaFoldDB" id="A0A164ZIC6"/>
<proteinExistence type="predicted"/>